<dbReference type="PANTHER" id="PTHR43848:SF2">
    <property type="entry name" value="PUTRESCINE TRANSPORT SYSTEM PERMEASE PROTEIN POTI"/>
    <property type="match status" value="1"/>
</dbReference>
<gene>
    <name evidence="10" type="ORF">SAMN04489859_100191</name>
</gene>
<evidence type="ECO:0000256" key="8">
    <source>
        <dbReference type="RuleBase" id="RU363032"/>
    </source>
</evidence>
<dbReference type="Gene3D" id="1.10.3720.10">
    <property type="entry name" value="MetI-like"/>
    <property type="match status" value="1"/>
</dbReference>
<dbReference type="PANTHER" id="PTHR43848">
    <property type="entry name" value="PUTRESCINE TRANSPORT SYSTEM PERMEASE PROTEIN POTI"/>
    <property type="match status" value="1"/>
</dbReference>
<reference evidence="10 11" key="1">
    <citation type="submission" date="2016-10" db="EMBL/GenBank/DDBJ databases">
        <authorList>
            <person name="de Groot N.N."/>
        </authorList>
    </citation>
    <scope>NUCLEOTIDE SEQUENCE [LARGE SCALE GENOMIC DNA]</scope>
    <source>
        <strain evidence="10 11">DSM 8512</strain>
    </source>
</reference>
<keyword evidence="7 8" id="KW-0472">Membrane</keyword>
<dbReference type="PROSITE" id="PS50928">
    <property type="entry name" value="ABC_TM1"/>
    <property type="match status" value="1"/>
</dbReference>
<dbReference type="SUPFAM" id="SSF161098">
    <property type="entry name" value="MetI-like"/>
    <property type="match status" value="1"/>
</dbReference>
<evidence type="ECO:0000256" key="3">
    <source>
        <dbReference type="ARBA" id="ARBA00022448"/>
    </source>
</evidence>
<evidence type="ECO:0000256" key="6">
    <source>
        <dbReference type="ARBA" id="ARBA00022989"/>
    </source>
</evidence>
<feature type="transmembrane region" description="Helical" evidence="8">
    <location>
        <begin position="97"/>
        <end position="125"/>
    </location>
</feature>
<feature type="transmembrane region" description="Helical" evidence="8">
    <location>
        <begin position="12"/>
        <end position="42"/>
    </location>
</feature>
<keyword evidence="11" id="KW-1185">Reference proteome</keyword>
<dbReference type="InterPro" id="IPR051789">
    <property type="entry name" value="Bact_Polyamine_Transport"/>
</dbReference>
<keyword evidence="6 8" id="KW-1133">Transmembrane helix</keyword>
<keyword evidence="5 8" id="KW-0812">Transmembrane</keyword>
<name>A0A1H8E042_9RHOB</name>
<feature type="transmembrane region" description="Helical" evidence="8">
    <location>
        <begin position="131"/>
        <end position="157"/>
    </location>
</feature>
<evidence type="ECO:0000256" key="5">
    <source>
        <dbReference type="ARBA" id="ARBA00022692"/>
    </source>
</evidence>
<dbReference type="InterPro" id="IPR035906">
    <property type="entry name" value="MetI-like_sf"/>
</dbReference>
<dbReference type="Proteomes" id="UP000199054">
    <property type="component" value="Unassembled WGS sequence"/>
</dbReference>
<evidence type="ECO:0000256" key="7">
    <source>
        <dbReference type="ARBA" id="ARBA00023136"/>
    </source>
</evidence>
<dbReference type="AlphaFoldDB" id="A0A1H8E042"/>
<evidence type="ECO:0000313" key="10">
    <source>
        <dbReference type="EMBL" id="SEN12168.1"/>
    </source>
</evidence>
<evidence type="ECO:0000259" key="9">
    <source>
        <dbReference type="PROSITE" id="PS50928"/>
    </source>
</evidence>
<dbReference type="EMBL" id="FODE01000001">
    <property type="protein sequence ID" value="SEN12168.1"/>
    <property type="molecule type" value="Genomic_DNA"/>
</dbReference>
<organism evidence="10 11">
    <name type="scientific">Paracoccus alcaliphilus</name>
    <dbReference type="NCBI Taxonomy" id="34002"/>
    <lineage>
        <taxon>Bacteria</taxon>
        <taxon>Pseudomonadati</taxon>
        <taxon>Pseudomonadota</taxon>
        <taxon>Alphaproteobacteria</taxon>
        <taxon>Rhodobacterales</taxon>
        <taxon>Paracoccaceae</taxon>
        <taxon>Paracoccus</taxon>
    </lineage>
</organism>
<dbReference type="Pfam" id="PF00528">
    <property type="entry name" value="BPD_transp_1"/>
    <property type="match status" value="1"/>
</dbReference>
<protein>
    <submittedName>
        <fullName evidence="10">Spermidine/putrescine transport system permease protein</fullName>
    </submittedName>
</protein>
<comment type="subcellular location">
    <subcellularLocation>
        <location evidence="1 8">Cell membrane</location>
        <topology evidence="1 8">Multi-pass membrane protein</topology>
    </subcellularLocation>
</comment>
<dbReference type="GO" id="GO:0005886">
    <property type="term" value="C:plasma membrane"/>
    <property type="evidence" value="ECO:0007669"/>
    <property type="project" value="UniProtKB-SubCell"/>
</dbReference>
<dbReference type="STRING" id="34002.SAMN04489859_100191"/>
<evidence type="ECO:0000256" key="2">
    <source>
        <dbReference type="ARBA" id="ARBA00007069"/>
    </source>
</evidence>
<dbReference type="CDD" id="cd06261">
    <property type="entry name" value="TM_PBP2"/>
    <property type="match status" value="1"/>
</dbReference>
<keyword evidence="3 8" id="KW-0813">Transport</keyword>
<evidence type="ECO:0000256" key="4">
    <source>
        <dbReference type="ARBA" id="ARBA00022475"/>
    </source>
</evidence>
<accession>A0A1H8E042</accession>
<feature type="transmembrane region" description="Helical" evidence="8">
    <location>
        <begin position="178"/>
        <end position="210"/>
    </location>
</feature>
<sequence length="271" mass="29361">MSRRNGRALQGYALIYLLFLYAPIILLPLFAFNSGTIIAFPLQGFTTDWFAQMWANTTLRRALTNSLTIAFSASVLATCFAIFAARASTRFAFPGKGGIMGFIMLPMVLPEIIIAMSLLVVLLGAGVELSILTVIVGHTLICMPYGIAVLSTAFSSLDRSLEEAAYDLGESKWGAFRLVTLPLVMPGIVSSLLISFTISLDEFIIAFFLAGNQPTLPTYIFSQLRFPKQIPMIMALGTMLVALSIVLLAIGEHLRRRGNARMGANPSGGLL</sequence>
<dbReference type="OrthoDB" id="9782004at2"/>
<dbReference type="InterPro" id="IPR000515">
    <property type="entry name" value="MetI-like"/>
</dbReference>
<keyword evidence="4" id="KW-1003">Cell membrane</keyword>
<evidence type="ECO:0000313" key="11">
    <source>
        <dbReference type="Proteomes" id="UP000199054"/>
    </source>
</evidence>
<comment type="similarity">
    <text evidence="2">Belongs to the binding-protein-dependent transport system permease family. CysTW subfamily.</text>
</comment>
<evidence type="ECO:0000256" key="1">
    <source>
        <dbReference type="ARBA" id="ARBA00004651"/>
    </source>
</evidence>
<dbReference type="RefSeq" id="WP_090610080.1">
    <property type="nucleotide sequence ID" value="NZ_CP067124.1"/>
</dbReference>
<feature type="transmembrane region" description="Helical" evidence="8">
    <location>
        <begin position="230"/>
        <end position="251"/>
    </location>
</feature>
<dbReference type="GO" id="GO:0055085">
    <property type="term" value="P:transmembrane transport"/>
    <property type="evidence" value="ECO:0007669"/>
    <property type="project" value="InterPro"/>
</dbReference>
<proteinExistence type="inferred from homology"/>
<feature type="domain" description="ABC transmembrane type-1" evidence="9">
    <location>
        <begin position="63"/>
        <end position="251"/>
    </location>
</feature>
<feature type="transmembrane region" description="Helical" evidence="8">
    <location>
        <begin position="62"/>
        <end position="85"/>
    </location>
</feature>